<feature type="compositionally biased region" description="Gly residues" evidence="2">
    <location>
        <begin position="487"/>
        <end position="496"/>
    </location>
</feature>
<feature type="domain" description="DUF4216" evidence="3">
    <location>
        <begin position="341"/>
        <end position="405"/>
    </location>
</feature>
<evidence type="ECO:0000313" key="6">
    <source>
        <dbReference type="Proteomes" id="UP001231189"/>
    </source>
</evidence>
<evidence type="ECO:0000259" key="3">
    <source>
        <dbReference type="Pfam" id="PF13952"/>
    </source>
</evidence>
<proteinExistence type="predicted"/>
<evidence type="ECO:0000256" key="1">
    <source>
        <dbReference type="SAM" id="Coils"/>
    </source>
</evidence>
<feature type="coiled-coil region" evidence="1">
    <location>
        <begin position="900"/>
        <end position="927"/>
    </location>
</feature>
<dbReference type="InterPro" id="IPR025452">
    <property type="entry name" value="DUF4218"/>
</dbReference>
<organism evidence="5 6">
    <name type="scientific">Lolium multiflorum</name>
    <name type="common">Italian ryegrass</name>
    <name type="synonym">Lolium perenne subsp. multiflorum</name>
    <dbReference type="NCBI Taxonomy" id="4521"/>
    <lineage>
        <taxon>Eukaryota</taxon>
        <taxon>Viridiplantae</taxon>
        <taxon>Streptophyta</taxon>
        <taxon>Embryophyta</taxon>
        <taxon>Tracheophyta</taxon>
        <taxon>Spermatophyta</taxon>
        <taxon>Magnoliopsida</taxon>
        <taxon>Liliopsida</taxon>
        <taxon>Poales</taxon>
        <taxon>Poaceae</taxon>
        <taxon>BOP clade</taxon>
        <taxon>Pooideae</taxon>
        <taxon>Poodae</taxon>
        <taxon>Poeae</taxon>
        <taxon>Poeae Chloroplast Group 2 (Poeae type)</taxon>
        <taxon>Loliodinae</taxon>
        <taxon>Loliinae</taxon>
        <taxon>Lolium</taxon>
    </lineage>
</organism>
<protein>
    <recommendedName>
        <fullName evidence="7">DUF4218 domain-containing protein</fullName>
    </recommendedName>
</protein>
<feature type="compositionally biased region" description="Low complexity" evidence="2">
    <location>
        <begin position="883"/>
        <end position="898"/>
    </location>
</feature>
<evidence type="ECO:0000313" key="5">
    <source>
        <dbReference type="EMBL" id="KAK1687052.1"/>
    </source>
</evidence>
<evidence type="ECO:0008006" key="7">
    <source>
        <dbReference type="Google" id="ProtNLM"/>
    </source>
</evidence>
<reference evidence="5" key="1">
    <citation type="submission" date="2023-07" db="EMBL/GenBank/DDBJ databases">
        <title>A chromosome-level genome assembly of Lolium multiflorum.</title>
        <authorList>
            <person name="Chen Y."/>
            <person name="Copetti D."/>
            <person name="Kolliker R."/>
            <person name="Studer B."/>
        </authorList>
    </citation>
    <scope>NUCLEOTIDE SEQUENCE</scope>
    <source>
        <strain evidence="5">02402/16</strain>
        <tissue evidence="5">Leaf</tissue>
    </source>
</reference>
<sequence>MRGANLETLRVHGLKSHDYHVWLQRIMPIMIRGYVDEETWLVLSELSFFFRQLCAKELDKKVFEKLDKQAPELLCKLEMLLPPGFFNPMQHLILHLPQEALLGANVQTRWQYGPERETKKLREDCGNKCKIEASIAEAALNKEVSNFTTKYYDENIRTRHNPILRYNAANPEDVPKLGIFIGLGGKSSGTKRLKITDPKWGLIHSYVLKSMKEVKPYIKRFNKKYWKLSRSRTAQDDQDLFENGGGYGFINWFSNLAQNDIEMNPDLRKIAKGFSSPVNAFDAYDVNGYRFHTHQYTQRRANRKTINSGVVCEGSDKLQYYGRVEGIYELPYGFGKGLDPVVFKCHWFDPHRVRRKPKIGLVEVERSSVYTGDDVYILATQAFQVFYLPYPCKNPKKRLQGWDVVITVPTHNRPPKPDNEDYRRLDPSTYEGEFFQEEGLPGHFTINLPTDDDMVVEEEDNLVEDVEDEEDLVEEVQSAQDLTLLARGGGRGGGLGGEHEEVEHEEGEDSESEKEEEELPVFDFEDEEGEARVWKEPAEYVEPEYTGMPQEPGTTTPYMRGAALLPSMDWWAKKDGNVVLTPSGKNSFVYKHGKHARTYSSILGCIIRKYFPGAVKMPNGRWEIALSWRHYKLARDPLGTRHEYLVNCQARVIKEFWSYFQMDPDYPQVVCVAQSRRAAAKQVTDTMHEARVGCVRRWYAEKRKLPMRDKSPARDILMEPWQYMQVPPPFVGHARPGVYKAMVHWWTSAEFKRRHIAGQLKRAAMIGGSHTQGSMPMTVIMQNKEKELGTAPSMFLVWKECHQKKNKDGTLAWVSENAELKDTEYRAGFAESYGEANPEIEPFDPEVAMRRGGGRKNGRLWMCDSAIDPRTVRSMREIRHDSSSSSTTIQSRPTPSSRAIEKLREDFENERKEREQAQALIAQQSQMMAQQNQLLAWFTQRMTACESQLSALLPSGAALPTVGPPPFNLNSWLQASGGSNNAELGGPSSQDETMQTPPTGGNPDNPLARSSRTCMKEGAIRRFDYM</sequence>
<evidence type="ECO:0000256" key="2">
    <source>
        <dbReference type="SAM" id="MobiDB-lite"/>
    </source>
</evidence>
<accession>A0AAD8TSM1</accession>
<feature type="region of interest" description="Disordered" evidence="2">
    <location>
        <begin position="485"/>
        <end position="519"/>
    </location>
</feature>
<feature type="compositionally biased region" description="Polar residues" evidence="2">
    <location>
        <begin position="970"/>
        <end position="999"/>
    </location>
</feature>
<dbReference type="InterPro" id="IPR025312">
    <property type="entry name" value="DUF4216"/>
</dbReference>
<dbReference type="Pfam" id="PF03004">
    <property type="entry name" value="Transposase_24"/>
    <property type="match status" value="1"/>
</dbReference>
<feature type="region of interest" description="Disordered" evidence="2">
    <location>
        <begin position="970"/>
        <end position="1013"/>
    </location>
</feature>
<dbReference type="Proteomes" id="UP001231189">
    <property type="component" value="Unassembled WGS sequence"/>
</dbReference>
<dbReference type="PANTHER" id="PTHR48258:SF14">
    <property type="entry name" value="OS02G0583300 PROTEIN"/>
    <property type="match status" value="1"/>
</dbReference>
<dbReference type="EMBL" id="JAUUTY010000002">
    <property type="protein sequence ID" value="KAK1687052.1"/>
    <property type="molecule type" value="Genomic_DNA"/>
</dbReference>
<dbReference type="Pfam" id="PF13952">
    <property type="entry name" value="DUF4216"/>
    <property type="match status" value="1"/>
</dbReference>
<keyword evidence="1" id="KW-0175">Coiled coil</keyword>
<evidence type="ECO:0000259" key="4">
    <source>
        <dbReference type="Pfam" id="PF13960"/>
    </source>
</evidence>
<dbReference type="AlphaFoldDB" id="A0AAD8TSM1"/>
<dbReference type="Pfam" id="PF13960">
    <property type="entry name" value="DUF4218"/>
    <property type="match status" value="1"/>
</dbReference>
<name>A0AAD8TSM1_LOLMU</name>
<gene>
    <name evidence="5" type="ORF">QYE76_047900</name>
</gene>
<dbReference type="InterPro" id="IPR004252">
    <property type="entry name" value="Probable_transposase_24"/>
</dbReference>
<comment type="caution">
    <text evidence="5">The sequence shown here is derived from an EMBL/GenBank/DDBJ whole genome shotgun (WGS) entry which is preliminary data.</text>
</comment>
<dbReference type="PANTHER" id="PTHR48258">
    <property type="entry name" value="DUF4218 DOMAIN-CONTAINING PROTEIN-RELATED"/>
    <property type="match status" value="1"/>
</dbReference>
<feature type="region of interest" description="Disordered" evidence="2">
    <location>
        <begin position="876"/>
        <end position="899"/>
    </location>
</feature>
<keyword evidence="6" id="KW-1185">Reference proteome</keyword>
<feature type="domain" description="DUF4218" evidence="4">
    <location>
        <begin position="53"/>
        <end position="165"/>
    </location>
</feature>
<feature type="compositionally biased region" description="Acidic residues" evidence="2">
    <location>
        <begin position="503"/>
        <end position="519"/>
    </location>
</feature>